<accession>A0ABS6W365</accession>
<dbReference type="RefSeq" id="WP_219040586.1">
    <property type="nucleotide sequence ID" value="NZ_JAHWDF010000011.1"/>
</dbReference>
<evidence type="ECO:0000313" key="2">
    <source>
        <dbReference type="Proteomes" id="UP000719267"/>
    </source>
</evidence>
<dbReference type="EMBL" id="JAHWDF010000011">
    <property type="protein sequence ID" value="MBW2962301.1"/>
    <property type="molecule type" value="Genomic_DNA"/>
</dbReference>
<sequence length="332" mass="37949">MTVEDITKELGEYVKSNAKVVPAMTYTDEVILNKFCKTITKVKGKYPSWHSIMTNVVQGYKNVWQSLGEAQLKSKKLEAFRQKVNFEIDPDDVQHTYLAGDYYDEEKDRVNMPISQYIIEKELKPKVIDDINWLSIMAVRDDANADGQFGKSLNGIKQVVANAVANTDHPAFKIPLSALTDSNIVERTTDFETKLPEKIAPKVKVIFVSHANKQRYIRNYVETYGQNQFQKDSTKTFFGREIVGLPFLDDDTIFGTVDNNLVKLIDKIDNPPKINMIQVQDYIIKLFMEFWLGYEVMVNELLFVSNYSDVTYGLGDTDKNQLYFGIDGVTAP</sequence>
<gene>
    <name evidence="1" type="ORF">KW502_10865</name>
</gene>
<name>A0ABS6W365_9FLAO</name>
<dbReference type="Proteomes" id="UP000719267">
    <property type="component" value="Unassembled WGS sequence"/>
</dbReference>
<reference evidence="1 2" key="1">
    <citation type="submission" date="2021-07" db="EMBL/GenBank/DDBJ databases">
        <title>Mesonia aestuariivivens sp. nov., isolated from a tidal flat.</title>
        <authorList>
            <person name="Kim Y.-O."/>
            <person name="Yoon J.-H."/>
        </authorList>
    </citation>
    <scope>NUCLEOTIDE SEQUENCE [LARGE SCALE GENOMIC DNA]</scope>
    <source>
        <strain evidence="1 2">JHPTF-M18</strain>
    </source>
</reference>
<comment type="caution">
    <text evidence="1">The sequence shown here is derived from an EMBL/GenBank/DDBJ whole genome shotgun (WGS) entry which is preliminary data.</text>
</comment>
<organism evidence="1 2">
    <name type="scientific">Mesonia aestuariivivens</name>
    <dbReference type="NCBI Taxonomy" id="2796128"/>
    <lineage>
        <taxon>Bacteria</taxon>
        <taxon>Pseudomonadati</taxon>
        <taxon>Bacteroidota</taxon>
        <taxon>Flavobacteriia</taxon>
        <taxon>Flavobacteriales</taxon>
        <taxon>Flavobacteriaceae</taxon>
        <taxon>Mesonia</taxon>
    </lineage>
</organism>
<protein>
    <submittedName>
        <fullName evidence="1">Uncharacterized protein</fullName>
    </submittedName>
</protein>
<evidence type="ECO:0000313" key="1">
    <source>
        <dbReference type="EMBL" id="MBW2962301.1"/>
    </source>
</evidence>
<keyword evidence="2" id="KW-1185">Reference proteome</keyword>
<proteinExistence type="predicted"/>